<sequence length="115" mass="14022">MELTRAYKFRIYPDEKRQSEINEMLVLAQQFYNKLLEKSIAAYRNGNKKVSMAQFNRFRKEIIQEDKKYLKLYSQTRCEIGYRLLKAYKNFFRRLKEGNKKAGFPRFRSEIDTDQ</sequence>
<proteinExistence type="predicted"/>
<comment type="caution">
    <text evidence="2">The sequence shown here is derived from an EMBL/GenBank/DDBJ whole genome shotgun (WGS) entry which is preliminary data.</text>
</comment>
<feature type="domain" description="Transposase putative helix-turn-helix" evidence="1">
    <location>
        <begin position="1"/>
        <end position="48"/>
    </location>
</feature>
<name>T0YPR3_9ZZZZ</name>
<dbReference type="AlphaFoldDB" id="T0YPR3"/>
<protein>
    <submittedName>
        <fullName evidence="2">Transposase, IS605 OrfB family</fullName>
    </submittedName>
</protein>
<evidence type="ECO:0000313" key="2">
    <source>
        <dbReference type="EMBL" id="EQD37541.1"/>
    </source>
</evidence>
<dbReference type="EMBL" id="AUZY01010715">
    <property type="protein sequence ID" value="EQD37541.1"/>
    <property type="molecule type" value="Genomic_DNA"/>
</dbReference>
<accession>T0YPR3</accession>
<dbReference type="InterPro" id="IPR021027">
    <property type="entry name" value="Transposase_put_HTH"/>
</dbReference>
<reference evidence="2" key="2">
    <citation type="journal article" date="2014" name="ISME J.">
        <title>Microbial stratification in low pH oxic and suboxic macroscopic growths along an acid mine drainage.</title>
        <authorList>
            <person name="Mendez-Garcia C."/>
            <person name="Mesa V."/>
            <person name="Sprenger R.R."/>
            <person name="Richter M."/>
            <person name="Diez M.S."/>
            <person name="Solano J."/>
            <person name="Bargiela R."/>
            <person name="Golyshina O.V."/>
            <person name="Manteca A."/>
            <person name="Ramos J.L."/>
            <person name="Gallego J.R."/>
            <person name="Llorente I."/>
            <person name="Martins Dos Santos V.A."/>
            <person name="Jensen O.N."/>
            <person name="Pelaez A.I."/>
            <person name="Sanchez J."/>
            <person name="Ferrer M."/>
        </authorList>
    </citation>
    <scope>NUCLEOTIDE SEQUENCE</scope>
</reference>
<reference evidence="2" key="1">
    <citation type="submission" date="2013-08" db="EMBL/GenBank/DDBJ databases">
        <authorList>
            <person name="Mendez C."/>
            <person name="Richter M."/>
            <person name="Ferrer M."/>
            <person name="Sanchez J."/>
        </authorList>
    </citation>
    <scope>NUCLEOTIDE SEQUENCE</scope>
</reference>
<evidence type="ECO:0000259" key="1">
    <source>
        <dbReference type="Pfam" id="PF12323"/>
    </source>
</evidence>
<gene>
    <name evidence="2" type="ORF">B1B_16113</name>
</gene>
<organism evidence="2">
    <name type="scientific">mine drainage metagenome</name>
    <dbReference type="NCBI Taxonomy" id="410659"/>
    <lineage>
        <taxon>unclassified sequences</taxon>
        <taxon>metagenomes</taxon>
        <taxon>ecological metagenomes</taxon>
    </lineage>
</organism>
<dbReference type="Pfam" id="PF12323">
    <property type="entry name" value="HTH_OrfB_IS605"/>
    <property type="match status" value="1"/>
</dbReference>